<sequence>TYKTVCNFIPPRHSSSHLSRSSWISPTINKLASLPRQDATVIKT</sequence>
<evidence type="ECO:0000313" key="1">
    <source>
        <dbReference type="EMBL" id="CDW35239.1"/>
    </source>
</evidence>
<reference evidence="1" key="1">
    <citation type="submission" date="2014-05" db="EMBL/GenBank/DDBJ databases">
        <authorList>
            <person name="Chronopoulou M."/>
        </authorList>
    </citation>
    <scope>NUCLEOTIDE SEQUENCE</scope>
    <source>
        <tissue evidence="1">Whole organism</tissue>
    </source>
</reference>
<feature type="non-terminal residue" evidence="1">
    <location>
        <position position="1"/>
    </location>
</feature>
<proteinExistence type="predicted"/>
<name>A0A0K2UAH4_LEPSM</name>
<protein>
    <submittedName>
        <fullName evidence="1">Uncharacterized protein</fullName>
    </submittedName>
</protein>
<accession>A0A0K2UAH4</accession>
<dbReference type="AlphaFoldDB" id="A0A0K2UAH4"/>
<dbReference type="EMBL" id="HACA01017878">
    <property type="protein sequence ID" value="CDW35239.1"/>
    <property type="molecule type" value="Transcribed_RNA"/>
</dbReference>
<organism evidence="1">
    <name type="scientific">Lepeophtheirus salmonis</name>
    <name type="common">Salmon louse</name>
    <name type="synonym">Caligus salmonis</name>
    <dbReference type="NCBI Taxonomy" id="72036"/>
    <lineage>
        <taxon>Eukaryota</taxon>
        <taxon>Metazoa</taxon>
        <taxon>Ecdysozoa</taxon>
        <taxon>Arthropoda</taxon>
        <taxon>Crustacea</taxon>
        <taxon>Multicrustacea</taxon>
        <taxon>Hexanauplia</taxon>
        <taxon>Copepoda</taxon>
        <taxon>Siphonostomatoida</taxon>
        <taxon>Caligidae</taxon>
        <taxon>Lepeophtheirus</taxon>
    </lineage>
</organism>